<name>A0ABW3FFZ6_9HYPH</name>
<proteinExistence type="predicted"/>
<organism evidence="2 3">
    <name type="scientific">Pseudahrensia aquimaris</name>
    <dbReference type="NCBI Taxonomy" id="744461"/>
    <lineage>
        <taxon>Bacteria</taxon>
        <taxon>Pseudomonadati</taxon>
        <taxon>Pseudomonadota</taxon>
        <taxon>Alphaproteobacteria</taxon>
        <taxon>Hyphomicrobiales</taxon>
        <taxon>Ahrensiaceae</taxon>
        <taxon>Pseudahrensia</taxon>
    </lineage>
</organism>
<gene>
    <name evidence="2" type="ORF">ACFQ14_13455</name>
</gene>
<dbReference type="Gene3D" id="3.40.250.10">
    <property type="entry name" value="Rhodanese-like domain"/>
    <property type="match status" value="1"/>
</dbReference>
<dbReference type="Pfam" id="PF09828">
    <property type="entry name" value="ChrB_C"/>
    <property type="match status" value="1"/>
</dbReference>
<keyword evidence="3" id="KW-1185">Reference proteome</keyword>
<dbReference type="SUPFAM" id="SSF52821">
    <property type="entry name" value="Rhodanese/Cell cycle control phosphatase"/>
    <property type="match status" value="1"/>
</dbReference>
<dbReference type="InterPro" id="IPR036873">
    <property type="entry name" value="Rhodanese-like_dom_sf"/>
</dbReference>
<reference evidence="3" key="1">
    <citation type="journal article" date="2019" name="Int. J. Syst. Evol. Microbiol.">
        <title>The Global Catalogue of Microorganisms (GCM) 10K type strain sequencing project: providing services to taxonomists for standard genome sequencing and annotation.</title>
        <authorList>
            <consortium name="The Broad Institute Genomics Platform"/>
            <consortium name="The Broad Institute Genome Sequencing Center for Infectious Disease"/>
            <person name="Wu L."/>
            <person name="Ma J."/>
        </authorList>
    </citation>
    <scope>NUCLEOTIDE SEQUENCE [LARGE SCALE GENOMIC DNA]</scope>
    <source>
        <strain evidence="3">CCUG 60023</strain>
    </source>
</reference>
<dbReference type="InterPro" id="IPR001763">
    <property type="entry name" value="Rhodanese-like_dom"/>
</dbReference>
<protein>
    <submittedName>
        <fullName evidence="2">Chromate resistance protein ChrB domain-containing protein</fullName>
    </submittedName>
</protein>
<sequence length="273" mass="30022">MPSPTEISAQQLARLIGTHSAPVVIDICIDEDFNADPRLIPTAKRHAHTSMEALAPSLAGESVVVVCQKGLKLSQGAAALLRCHGIAAEHLAGGNFGWRDAGLPLMPASILPSLDAHGSSLWVTRQRPKIDRIACPWLIRRFVDRDAKFLFVAASQVEAVAERFGATPFDMETGFWSHRGDKCTFDTMLDEFNLTFPALQAMATIIRAADTNRHERAPQAAGLLAMSVGLSRQFRDDLEQLEAAMIIYDALYRWARDGQDEEHDWPPAAKARL</sequence>
<feature type="domain" description="Rhodanese" evidence="1">
    <location>
        <begin position="40"/>
        <end position="107"/>
    </location>
</feature>
<evidence type="ECO:0000313" key="3">
    <source>
        <dbReference type="Proteomes" id="UP001597101"/>
    </source>
</evidence>
<evidence type="ECO:0000259" key="1">
    <source>
        <dbReference type="PROSITE" id="PS50206"/>
    </source>
</evidence>
<comment type="caution">
    <text evidence="2">The sequence shown here is derived from an EMBL/GenBank/DDBJ whole genome shotgun (WGS) entry which is preliminary data.</text>
</comment>
<dbReference type="Proteomes" id="UP001597101">
    <property type="component" value="Unassembled WGS sequence"/>
</dbReference>
<dbReference type="InterPro" id="IPR018634">
    <property type="entry name" value="ChrB_C"/>
</dbReference>
<dbReference type="PROSITE" id="PS50206">
    <property type="entry name" value="RHODANESE_3"/>
    <property type="match status" value="1"/>
</dbReference>
<evidence type="ECO:0000313" key="2">
    <source>
        <dbReference type="EMBL" id="MFD0917416.1"/>
    </source>
</evidence>
<dbReference type="RefSeq" id="WP_377213273.1">
    <property type="nucleotide sequence ID" value="NZ_JBHTJV010000012.1"/>
</dbReference>
<dbReference type="EMBL" id="JBHTJV010000012">
    <property type="protein sequence ID" value="MFD0917416.1"/>
    <property type="molecule type" value="Genomic_DNA"/>
</dbReference>
<accession>A0ABW3FFZ6</accession>